<dbReference type="EMBL" id="CAKASE010000078">
    <property type="protein sequence ID" value="CAG9578989.1"/>
    <property type="molecule type" value="Genomic_DNA"/>
</dbReference>
<dbReference type="Proteomes" id="UP000789524">
    <property type="component" value="Unassembled WGS sequence"/>
</dbReference>
<feature type="region of interest" description="Disordered" evidence="1">
    <location>
        <begin position="1"/>
        <end position="36"/>
    </location>
</feature>
<keyword evidence="4" id="KW-1185">Reference proteome</keyword>
<sequence length="90" mass="9851">MKKSKNNHNSGKRIVKNTASKNDSVPPKVDSVDEDDQGFGGWLRSTEGIENMRLFVIANSIVLLTTLAYPHLQFVIGCITDALYGSDGII</sequence>
<accession>A0A8J2R6M7</accession>
<dbReference type="OrthoDB" id="8192535at2759"/>
<evidence type="ECO:0000313" key="3">
    <source>
        <dbReference type="EMBL" id="CAG9578989.1"/>
    </source>
</evidence>
<name>A0A8J2R6M7_9NEOP</name>
<feature type="transmembrane region" description="Helical" evidence="2">
    <location>
        <begin position="54"/>
        <end position="72"/>
    </location>
</feature>
<dbReference type="AlphaFoldDB" id="A0A8J2R6M7"/>
<organism evidence="3 4">
    <name type="scientific">Danaus chrysippus</name>
    <name type="common">African queen</name>
    <dbReference type="NCBI Taxonomy" id="151541"/>
    <lineage>
        <taxon>Eukaryota</taxon>
        <taxon>Metazoa</taxon>
        <taxon>Ecdysozoa</taxon>
        <taxon>Arthropoda</taxon>
        <taxon>Hexapoda</taxon>
        <taxon>Insecta</taxon>
        <taxon>Pterygota</taxon>
        <taxon>Neoptera</taxon>
        <taxon>Endopterygota</taxon>
        <taxon>Lepidoptera</taxon>
        <taxon>Glossata</taxon>
        <taxon>Ditrysia</taxon>
        <taxon>Papilionoidea</taxon>
        <taxon>Nymphalidae</taxon>
        <taxon>Danainae</taxon>
        <taxon>Danaini</taxon>
        <taxon>Danaina</taxon>
        <taxon>Danaus</taxon>
        <taxon>Anosia</taxon>
    </lineage>
</organism>
<gene>
    <name evidence="3" type="ORF">DCHRY22_LOCUS12994</name>
</gene>
<protein>
    <submittedName>
        <fullName evidence="3">(African queen) hypothetical protein</fullName>
    </submittedName>
</protein>
<proteinExistence type="predicted"/>
<keyword evidence="2" id="KW-0812">Transmembrane</keyword>
<evidence type="ECO:0000256" key="1">
    <source>
        <dbReference type="SAM" id="MobiDB-lite"/>
    </source>
</evidence>
<keyword evidence="2" id="KW-1133">Transmembrane helix</keyword>
<feature type="compositionally biased region" description="Basic residues" evidence="1">
    <location>
        <begin position="1"/>
        <end position="15"/>
    </location>
</feature>
<keyword evidence="2" id="KW-0472">Membrane</keyword>
<reference evidence="3" key="1">
    <citation type="submission" date="2021-09" db="EMBL/GenBank/DDBJ databases">
        <authorList>
            <person name="Martin H S."/>
        </authorList>
    </citation>
    <scope>NUCLEOTIDE SEQUENCE</scope>
</reference>
<evidence type="ECO:0000256" key="2">
    <source>
        <dbReference type="SAM" id="Phobius"/>
    </source>
</evidence>
<comment type="caution">
    <text evidence="3">The sequence shown here is derived from an EMBL/GenBank/DDBJ whole genome shotgun (WGS) entry which is preliminary data.</text>
</comment>
<evidence type="ECO:0000313" key="4">
    <source>
        <dbReference type="Proteomes" id="UP000789524"/>
    </source>
</evidence>